<keyword evidence="2" id="KW-1185">Reference proteome</keyword>
<comment type="caution">
    <text evidence="1">The sequence shown here is derived from an EMBL/GenBank/DDBJ whole genome shotgun (WGS) entry which is preliminary data.</text>
</comment>
<dbReference type="Proteomes" id="UP001255246">
    <property type="component" value="Unassembled WGS sequence"/>
</dbReference>
<reference evidence="1 2" key="1">
    <citation type="submission" date="2023-09" db="EMBL/GenBank/DDBJ databases">
        <authorList>
            <person name="Rey-Velasco X."/>
        </authorList>
    </citation>
    <scope>NUCLEOTIDE SEQUENCE [LARGE SCALE GENOMIC DNA]</scope>
    <source>
        <strain evidence="1 2">F388</strain>
    </source>
</reference>
<proteinExistence type="predicted"/>
<name>A0ABU3ADL8_9FLAO</name>
<dbReference type="EMBL" id="JAVRHR010000003">
    <property type="protein sequence ID" value="MDT0608013.1"/>
    <property type="molecule type" value="Genomic_DNA"/>
</dbReference>
<sequence>MNDEQKRILLNDLDLFFKAPKVFAIIIDDGMVEPSKDVAQYSLEFGVIIDSSKKMPFEQYEEILEKYGLMHSKIIKFRTERTYK</sequence>
<evidence type="ECO:0000313" key="2">
    <source>
        <dbReference type="Proteomes" id="UP001255246"/>
    </source>
</evidence>
<protein>
    <submittedName>
        <fullName evidence="1">Uncharacterized protein</fullName>
    </submittedName>
</protein>
<dbReference type="RefSeq" id="WP_311352344.1">
    <property type="nucleotide sequence ID" value="NZ_JAVRHR010000003.1"/>
</dbReference>
<accession>A0ABU3ADL8</accession>
<organism evidence="1 2">
    <name type="scientific">Croceitalea rosinachiae</name>
    <dbReference type="NCBI Taxonomy" id="3075596"/>
    <lineage>
        <taxon>Bacteria</taxon>
        <taxon>Pseudomonadati</taxon>
        <taxon>Bacteroidota</taxon>
        <taxon>Flavobacteriia</taxon>
        <taxon>Flavobacteriales</taxon>
        <taxon>Flavobacteriaceae</taxon>
        <taxon>Croceitalea</taxon>
    </lineage>
</organism>
<gene>
    <name evidence="1" type="ORF">RM706_13275</name>
</gene>
<evidence type="ECO:0000313" key="1">
    <source>
        <dbReference type="EMBL" id="MDT0608013.1"/>
    </source>
</evidence>